<feature type="region of interest" description="Disordered" evidence="1">
    <location>
        <begin position="1790"/>
        <end position="1816"/>
    </location>
</feature>
<proteinExistence type="predicted"/>
<feature type="region of interest" description="Disordered" evidence="1">
    <location>
        <begin position="279"/>
        <end position="362"/>
    </location>
</feature>
<keyword evidence="3" id="KW-1185">Reference proteome</keyword>
<feature type="region of interest" description="Disordered" evidence="1">
    <location>
        <begin position="1"/>
        <end position="37"/>
    </location>
</feature>
<dbReference type="GO" id="GO:0005634">
    <property type="term" value="C:nucleus"/>
    <property type="evidence" value="ECO:0007669"/>
    <property type="project" value="TreeGrafter"/>
</dbReference>
<feature type="region of interest" description="Disordered" evidence="1">
    <location>
        <begin position="74"/>
        <end position="96"/>
    </location>
</feature>
<feature type="compositionally biased region" description="Low complexity" evidence="1">
    <location>
        <begin position="538"/>
        <end position="548"/>
    </location>
</feature>
<feature type="region of interest" description="Disordered" evidence="1">
    <location>
        <begin position="451"/>
        <end position="557"/>
    </location>
</feature>
<accession>A0AAE0Y9F6</accession>
<evidence type="ECO:0000313" key="2">
    <source>
        <dbReference type="EMBL" id="KAK3736878.1"/>
    </source>
</evidence>
<evidence type="ECO:0000313" key="3">
    <source>
        <dbReference type="Proteomes" id="UP001283361"/>
    </source>
</evidence>
<dbReference type="PANTHER" id="PTHR28678:SF1">
    <property type="entry name" value="CODANIN-1"/>
    <property type="match status" value="1"/>
</dbReference>
<dbReference type="PANTHER" id="PTHR28678">
    <property type="entry name" value="CODANIN-1"/>
    <property type="match status" value="1"/>
</dbReference>
<feature type="compositionally biased region" description="Polar residues" evidence="1">
    <location>
        <begin position="382"/>
        <end position="395"/>
    </location>
</feature>
<organism evidence="2 3">
    <name type="scientific">Elysia crispata</name>
    <name type="common">lettuce slug</name>
    <dbReference type="NCBI Taxonomy" id="231223"/>
    <lineage>
        <taxon>Eukaryota</taxon>
        <taxon>Metazoa</taxon>
        <taxon>Spiralia</taxon>
        <taxon>Lophotrochozoa</taxon>
        <taxon>Mollusca</taxon>
        <taxon>Gastropoda</taxon>
        <taxon>Heterobranchia</taxon>
        <taxon>Euthyneura</taxon>
        <taxon>Panpulmonata</taxon>
        <taxon>Sacoglossa</taxon>
        <taxon>Placobranchoidea</taxon>
        <taxon>Plakobranchidae</taxon>
        <taxon>Elysia</taxon>
    </lineage>
</organism>
<feature type="compositionally biased region" description="Polar residues" evidence="1">
    <location>
        <begin position="505"/>
        <end position="527"/>
    </location>
</feature>
<feature type="compositionally biased region" description="Polar residues" evidence="1">
    <location>
        <begin position="408"/>
        <end position="417"/>
    </location>
</feature>
<feature type="region of interest" description="Disordered" evidence="1">
    <location>
        <begin position="108"/>
        <end position="233"/>
    </location>
</feature>
<comment type="caution">
    <text evidence="2">The sequence shown here is derived from an EMBL/GenBank/DDBJ whole genome shotgun (WGS) entry which is preliminary data.</text>
</comment>
<feature type="region of interest" description="Disordered" evidence="1">
    <location>
        <begin position="382"/>
        <end position="438"/>
    </location>
</feature>
<gene>
    <name evidence="2" type="ORF">RRG08_000625</name>
</gene>
<sequence length="1883" mass="211425">MEVNGELSDSELPHGLPSDEDEETRRTGNEAPGIKVPAFINNLREEARPLLSLSKGVPSPTKQLKDNGLDKLKESRAKKRLFRGKQEPPNGVIERRYGYIPNPRWGKSASHCHGRQFVPQGVEDGDRSGVPGVVFRDDQIDPATTAESSRELEFPQLGTSFNASSFSPIPEPTSRGKQPKRGKLNQCRSSSGRNSLFEETDPTSVLGRRSASPVTSTPVRWGDNALHSSSPGLGHSSFESNYFSAVESVGDSPRSISNSVRSVGSNSCLEKSIGANMTHSFSSTNNSRNVKKLAPSPLITTSISSRGTPLNKPTSARCNPNNSSGFNPLKTSGSWSDKICNSPSPSPGIQGASRKESPCLSSENKSCFSGETMWSHRLKCQSSNASDSHRSVQTYESPGSSPGEWPSTNAISSSPVSGSAKGKKSEGDAKSATKQGRISMANVMKVTHSPGWQVEETVPHPINSSLSSTMQDKTAQQQFKAELSNGFTSDKPERQRKNRQRKTKSFGNGSASGSINFSQSPNSSPVPWQQRDRKQNSKSKSSGKGPSSHLTLENFITPQKLNGKKNIIKSDKKDILLENRFVEHIAANPTSPPKKVRPSPIKKLNFAKNESSIEYNLGDKEGLNPGAAGDADSVLSQDVEKQEYVRTKEGVQKGNASELRQHSLQNSLVFSMKKYFKDEQKETGDIFEEENEDEDEYPDLTEKDEVQQFWSDSFALSSDLMTPRKQVLPAEDSENESCGDIGIGGQFLTPLPRPTSSEDICNEFKEDEGCTAGTVVQADPAKAHHKKLLTKMAQRYCHYFEEHQVPNIAVELYFVIQLLTCTEVDKDILDFVDLHNGKTVFRSVHNGVYFAVKVIRRLRRLFASLGKTYLELLVESQRIKDFSPYLHKFFKQALLQRAEDPLKPVVVEHSPFNADDDGTCSFPDANYAHVFKCQRDNFYAFYRHYHDTNSVYEFKIENQIQYVYDGCTPEQNSMVNLMHLAKLYVDHVILCCVTQRQETVDLLEMIHCKGVDEKQFSRLYEAFFATTSGSSGTASPPPGFPDHQMFFRDFLETLSSPAFNEHLKNLLVMKILELNSHTFSSLCNLHSAAALEENKTPMRSRAFTDTVLTLSILAKVLGYLTFAPYTSGFQSLSQRQASSLLSMREVTPLPLPLPLLLKQAFEEGHLCLTVPWIVEFLSQMDFMAPQLSVFKALLKKLHFIQRYAWDNLYQEGHINSGLLIVSSISWLFESPPVPAGFFYLCKSSFERMEESVSRNMKAFHIDRQKLVSQNLLTTCCPYLEQGQVLMTLFALKQKVPVCDMAVIPLSDCTEEDCQKGPDSNSERNRDIEEIERWLGTSLLLEEDESSRKVQEQKIKNVIDDEVVPSYVLTRLLVKKDTDDLEDMENNLLLSDPYMKSMMENAVDLLCAKVAHYTHNTILRLLVFTCKAEVRQHFQGTPDAAEAEHIKNQLLTDVNLAAARLSDTAKTSFYQVVDRVCQNELPSFLNFLSSIQDKTEKQGFIHLAHRMFMLRLSEWSRVQLDADLFRRTITHEAKRCARVPGKPLAMYPNDYTKKNEEYTSPEITPGFVELEQLSELIDSALSHGVWYINALTPGQRPNSDHMIKLIKDFTSCVEKKMITMDFAFYVMSNFLMHLIIQYMVDAPANWTEEAEQAFVLLCVLCKERKLENDSTAVHLPTGPNGRKHRPGMRMKVKVLNLLSVHTLSWLAKTQVQDETMMVYCKLLCSLVIAGLLHVETVCSRLTHSRSNKNLSLLAKTLANRAMVKVLSLLYWSYSSKESSVERDPEFEDKIGAKQRESSYRNQTSHTSQLRQREPSQGHVPFKKESFNIERVTSIVVKLWSEASICHIDSSHLEKNVQEDLVARLEVAFGNVLVQDGSVNSNENQ</sequence>
<evidence type="ECO:0000256" key="1">
    <source>
        <dbReference type="SAM" id="MobiDB-lite"/>
    </source>
</evidence>
<feature type="compositionally biased region" description="Polar residues" evidence="1">
    <location>
        <begin position="462"/>
        <end position="479"/>
    </location>
</feature>
<dbReference type="EMBL" id="JAWDGP010006684">
    <property type="protein sequence ID" value="KAK3736878.1"/>
    <property type="molecule type" value="Genomic_DNA"/>
</dbReference>
<feature type="compositionally biased region" description="Low complexity" evidence="1">
    <location>
        <begin position="396"/>
        <end position="407"/>
    </location>
</feature>
<dbReference type="InterPro" id="IPR040031">
    <property type="entry name" value="Codanin-1"/>
</dbReference>
<dbReference type="GO" id="GO:0006325">
    <property type="term" value="P:chromatin organization"/>
    <property type="evidence" value="ECO:0007669"/>
    <property type="project" value="TreeGrafter"/>
</dbReference>
<feature type="compositionally biased region" description="Polar residues" evidence="1">
    <location>
        <begin position="1798"/>
        <end position="1808"/>
    </location>
</feature>
<feature type="compositionally biased region" description="Polar residues" evidence="1">
    <location>
        <begin position="298"/>
        <end position="343"/>
    </location>
</feature>
<reference evidence="2" key="1">
    <citation type="journal article" date="2023" name="G3 (Bethesda)">
        <title>A reference genome for the long-term kleptoplast-retaining sea slug Elysia crispata morphotype clarki.</title>
        <authorList>
            <person name="Eastman K.E."/>
            <person name="Pendleton A.L."/>
            <person name="Shaikh M.A."/>
            <person name="Suttiyut T."/>
            <person name="Ogas R."/>
            <person name="Tomko P."/>
            <person name="Gavelis G."/>
            <person name="Widhalm J.R."/>
            <person name="Wisecaver J.H."/>
        </authorList>
    </citation>
    <scope>NUCLEOTIDE SEQUENCE</scope>
    <source>
        <strain evidence="2">ECLA1</strain>
    </source>
</reference>
<protein>
    <submittedName>
        <fullName evidence="2">Uncharacterized protein</fullName>
    </submittedName>
</protein>
<feature type="compositionally biased region" description="Polar residues" evidence="1">
    <location>
        <begin position="157"/>
        <end position="167"/>
    </location>
</feature>
<name>A0AAE0Y9F6_9GAST</name>
<dbReference type="Proteomes" id="UP001283361">
    <property type="component" value="Unassembled WGS sequence"/>
</dbReference>
<feature type="compositionally biased region" description="Polar residues" evidence="1">
    <location>
        <begin position="279"/>
        <end position="288"/>
    </location>
</feature>